<dbReference type="PANTHER" id="PTHR11085:SF4">
    <property type="entry name" value="NAD-DEPENDENT PROTEIN DEACYLASE"/>
    <property type="match status" value="1"/>
</dbReference>
<evidence type="ECO:0000313" key="7">
    <source>
        <dbReference type="Proteomes" id="UP000326354"/>
    </source>
</evidence>
<evidence type="ECO:0000256" key="4">
    <source>
        <dbReference type="PROSITE-ProRule" id="PRU00236"/>
    </source>
</evidence>
<sequence length="275" mass="31013">MKATYQQCAEVIASSEVMFIHSGAGIGVDSGLPDYRGNKGFWNCYPMYEKLGIDFVDAANPYQFEKDPSFAWGFYGHRTNLYRETQPHRGFHLMQQWIEKYNQEYFIVTSNVDGHFQKAGFSDDKIYEIHGSINHLQCLTPCRDDIWENNADFEIDFATMTNKQNPSCPHCGGTSRPNILMFGDWSWISRRSSAQQKRLFDFDAVCCDKKTVVIEIGAGTAIPSIRSASWRRGSSGKATVIRINPREPQISAPHISVACGGLEALEGIDDALQKM</sequence>
<dbReference type="CDD" id="cd00296">
    <property type="entry name" value="SIR2"/>
    <property type="match status" value="1"/>
</dbReference>
<dbReference type="InterPro" id="IPR050134">
    <property type="entry name" value="NAD-dep_sirtuin_deacylases"/>
</dbReference>
<dbReference type="Pfam" id="PF02146">
    <property type="entry name" value="SIR2"/>
    <property type="match status" value="1"/>
</dbReference>
<dbReference type="InterPro" id="IPR026591">
    <property type="entry name" value="Sirtuin_cat_small_dom_sf"/>
</dbReference>
<dbReference type="OrthoDB" id="394960at2"/>
<dbReference type="Proteomes" id="UP000326354">
    <property type="component" value="Chromosome"/>
</dbReference>
<proteinExistence type="predicted"/>
<dbReference type="EMBL" id="AP019860">
    <property type="protein sequence ID" value="BBM82185.1"/>
    <property type="molecule type" value="Genomic_DNA"/>
</dbReference>
<keyword evidence="3" id="KW-0520">NAD</keyword>
<dbReference type="AlphaFoldDB" id="A0A5S9IKC6"/>
<feature type="domain" description="Deacetylase sirtuin-type" evidence="5">
    <location>
        <begin position="1"/>
        <end position="275"/>
    </location>
</feature>
<dbReference type="KEGG" id="uam:UABAM_00528"/>
<dbReference type="RefSeq" id="WP_151966437.1">
    <property type="nucleotide sequence ID" value="NZ_AP019860.1"/>
</dbReference>
<evidence type="ECO:0000313" key="6">
    <source>
        <dbReference type="EMBL" id="BBM82185.1"/>
    </source>
</evidence>
<accession>A0A5S9IKC6</accession>
<dbReference type="InterPro" id="IPR026590">
    <property type="entry name" value="Ssirtuin_cat_dom"/>
</dbReference>
<organism evidence="6 7">
    <name type="scientific">Uabimicrobium amorphum</name>
    <dbReference type="NCBI Taxonomy" id="2596890"/>
    <lineage>
        <taxon>Bacteria</taxon>
        <taxon>Pseudomonadati</taxon>
        <taxon>Planctomycetota</taxon>
        <taxon>Candidatus Uabimicrobiia</taxon>
        <taxon>Candidatus Uabimicrobiales</taxon>
        <taxon>Candidatus Uabimicrobiaceae</taxon>
        <taxon>Candidatus Uabimicrobium</taxon>
    </lineage>
</organism>
<name>A0A5S9IKC6_UABAM</name>
<evidence type="ECO:0000259" key="5">
    <source>
        <dbReference type="PROSITE" id="PS50305"/>
    </source>
</evidence>
<evidence type="ECO:0000256" key="3">
    <source>
        <dbReference type="ARBA" id="ARBA00023027"/>
    </source>
</evidence>
<dbReference type="SUPFAM" id="SSF52467">
    <property type="entry name" value="DHS-like NAD/FAD-binding domain"/>
    <property type="match status" value="1"/>
</dbReference>
<dbReference type="GO" id="GO:0017136">
    <property type="term" value="F:histone deacetylase activity, NAD-dependent"/>
    <property type="evidence" value="ECO:0007669"/>
    <property type="project" value="TreeGrafter"/>
</dbReference>
<dbReference type="PANTHER" id="PTHR11085">
    <property type="entry name" value="NAD-DEPENDENT PROTEIN DEACYLASE SIRTUIN-5, MITOCHONDRIAL-RELATED"/>
    <property type="match status" value="1"/>
</dbReference>
<dbReference type="Gene3D" id="3.40.50.1220">
    <property type="entry name" value="TPP-binding domain"/>
    <property type="match status" value="1"/>
</dbReference>
<protein>
    <recommendedName>
        <fullName evidence="1">protein acetyllysine N-acetyltransferase</fullName>
        <ecNumber evidence="1">2.3.1.286</ecNumber>
    </recommendedName>
</protein>
<keyword evidence="2" id="KW-0808">Transferase</keyword>
<dbReference type="InterPro" id="IPR003000">
    <property type="entry name" value="Sirtuin"/>
</dbReference>
<comment type="caution">
    <text evidence="4">Lacks conserved residue(s) required for the propagation of feature annotation.</text>
</comment>
<gene>
    <name evidence="6" type="ORF">UABAM_00528</name>
</gene>
<keyword evidence="7" id="KW-1185">Reference proteome</keyword>
<evidence type="ECO:0000256" key="1">
    <source>
        <dbReference type="ARBA" id="ARBA00012928"/>
    </source>
</evidence>
<evidence type="ECO:0000256" key="2">
    <source>
        <dbReference type="ARBA" id="ARBA00022679"/>
    </source>
</evidence>
<dbReference type="GO" id="GO:0070403">
    <property type="term" value="F:NAD+ binding"/>
    <property type="evidence" value="ECO:0007669"/>
    <property type="project" value="InterPro"/>
</dbReference>
<dbReference type="InterPro" id="IPR029035">
    <property type="entry name" value="DHS-like_NAD/FAD-binding_dom"/>
</dbReference>
<reference evidence="6 7" key="1">
    <citation type="submission" date="2019-08" db="EMBL/GenBank/DDBJ databases">
        <title>Complete genome sequence of Candidatus Uab amorphum.</title>
        <authorList>
            <person name="Shiratori T."/>
            <person name="Suzuki S."/>
            <person name="Kakizawa Y."/>
            <person name="Ishida K."/>
        </authorList>
    </citation>
    <scope>NUCLEOTIDE SEQUENCE [LARGE SCALE GENOMIC DNA]</scope>
    <source>
        <strain evidence="6 7">SRT547</strain>
    </source>
</reference>
<dbReference type="Gene3D" id="3.30.1600.10">
    <property type="entry name" value="SIR2/SIRT2 'Small Domain"/>
    <property type="match status" value="1"/>
</dbReference>
<dbReference type="EC" id="2.3.1.286" evidence="1"/>
<dbReference type="PROSITE" id="PS50305">
    <property type="entry name" value="SIRTUIN"/>
    <property type="match status" value="1"/>
</dbReference>